<dbReference type="AlphaFoldDB" id="A0A7L4C3Y9"/>
<feature type="non-terminal residue" evidence="5">
    <location>
        <position position="602"/>
    </location>
</feature>
<dbReference type="GO" id="GO:0015631">
    <property type="term" value="F:tubulin binding"/>
    <property type="evidence" value="ECO:0007669"/>
    <property type="project" value="TreeGrafter"/>
</dbReference>
<dbReference type="PROSITE" id="PS51221">
    <property type="entry name" value="TTL"/>
    <property type="match status" value="1"/>
</dbReference>
<keyword evidence="3" id="KW-0067">ATP-binding</keyword>
<evidence type="ECO:0000256" key="4">
    <source>
        <dbReference type="SAM" id="MobiDB-lite"/>
    </source>
</evidence>
<reference evidence="5 6" key="1">
    <citation type="submission" date="2019-09" db="EMBL/GenBank/DDBJ databases">
        <title>Bird 10,000 Genomes (B10K) Project - Family phase.</title>
        <authorList>
            <person name="Zhang G."/>
        </authorList>
    </citation>
    <scope>NUCLEOTIDE SEQUENCE [LARGE SCALE GENOMIC DNA]</scope>
    <source>
        <strain evidence="5">B10K-DU-005-01</strain>
    </source>
</reference>
<proteinExistence type="predicted"/>
<evidence type="ECO:0000256" key="2">
    <source>
        <dbReference type="ARBA" id="ARBA00022741"/>
    </source>
</evidence>
<keyword evidence="2" id="KW-0547">Nucleotide-binding</keyword>
<organism evidence="5 6">
    <name type="scientific">Nyctiprogne leucopyga</name>
    <dbReference type="NCBI Taxonomy" id="382315"/>
    <lineage>
        <taxon>Eukaryota</taxon>
        <taxon>Metazoa</taxon>
        <taxon>Chordata</taxon>
        <taxon>Craniata</taxon>
        <taxon>Vertebrata</taxon>
        <taxon>Euteleostomi</taxon>
        <taxon>Archelosauria</taxon>
        <taxon>Archosauria</taxon>
        <taxon>Dinosauria</taxon>
        <taxon>Saurischia</taxon>
        <taxon>Theropoda</taxon>
        <taxon>Coelurosauria</taxon>
        <taxon>Aves</taxon>
        <taxon>Neognathae</taxon>
        <taxon>Neoaves</taxon>
        <taxon>Strisores</taxon>
        <taxon>Caprimulgiformes</taxon>
        <taxon>Caprimulgidae</taxon>
        <taxon>Chordeilinae</taxon>
        <taxon>Nyctiprogne</taxon>
    </lineage>
</organism>
<protein>
    <submittedName>
        <fullName evidence="5">TTL11 polyglutamylase</fullName>
    </submittedName>
</protein>
<evidence type="ECO:0000313" key="5">
    <source>
        <dbReference type="EMBL" id="NXW44541.1"/>
    </source>
</evidence>
<feature type="region of interest" description="Disordered" evidence="4">
    <location>
        <begin position="1"/>
        <end position="26"/>
    </location>
</feature>
<name>A0A7L4C3Y9_9AVES</name>
<dbReference type="PANTHER" id="PTHR12241">
    <property type="entry name" value="TUBULIN POLYGLUTAMYLASE"/>
    <property type="match status" value="1"/>
</dbReference>
<dbReference type="GO" id="GO:0036064">
    <property type="term" value="C:ciliary basal body"/>
    <property type="evidence" value="ECO:0007669"/>
    <property type="project" value="TreeGrafter"/>
</dbReference>
<dbReference type="PANTHER" id="PTHR12241:SF154">
    <property type="entry name" value="TUBULIN POLYGLUTAMYLASE TTLL11"/>
    <property type="match status" value="1"/>
</dbReference>
<accession>A0A7L4C3Y9</accession>
<dbReference type="EMBL" id="VZZU01000719">
    <property type="protein sequence ID" value="NXW44541.1"/>
    <property type="molecule type" value="Genomic_DNA"/>
</dbReference>
<evidence type="ECO:0000313" key="6">
    <source>
        <dbReference type="Proteomes" id="UP000551823"/>
    </source>
</evidence>
<dbReference type="Pfam" id="PF03133">
    <property type="entry name" value="TTL"/>
    <property type="match status" value="1"/>
</dbReference>
<keyword evidence="6" id="KW-1185">Reference proteome</keyword>
<sequence>GRGRWAPGRRGGEKGARDGRRPRVTVDSSKAKTSLEALKISLRQLRWREFPFGRRLPCDIYWHGVSFHDNDIFSGQVNKFPGMTEMVRKITLSRAVRTMQDLFPLEYNFYPRSWILPEELPLFVAEVRMMKDSDPSWKPTFIVKPDGGCQGDGIYLIKDPSDIRLTGSTQSRPAVVQEYICKPLLVDKLKFDIRLYVLLKSLEPLEIYIAKDGLSRFCTEPYQEPTLKNLHQVFMHLTNYSLNIHSGNFIHSDNVNTGSKRTFSSILCRLSSRGADVKKLWSDIISLVIKTIIALTPELKVYYQSDIPAGKPGPTCFQILGFDILLMKNLKPMLLEVNANPSMRIEHEQELSPGVFENVPSPVDEEVKVAVIRDTLRLVDPQKKKRKDIQFLFWRFVSAFFGETPLERQNIASSKNEVNVRCNYLMCYRCQTLEPVSEAKEELLEAGPADRAECDTPQSPEAELPSLCLKQVFPKYAKQFNYLRLVDRVAALFIRFLGVKGTTKLGPTGFRTFIRNCKLSNSNFSMASVDILYIDITRRWNSVGIDHKESGMCLQAFVEAFFCLAQKKYKSLPLHEQVASLIDLCEYHLAALDEKRLVCGRG</sequence>
<dbReference type="InterPro" id="IPR004344">
    <property type="entry name" value="TTL/TTLL_fam"/>
</dbReference>
<comment type="caution">
    <text evidence="5">The sequence shown here is derived from an EMBL/GenBank/DDBJ whole genome shotgun (WGS) entry which is preliminary data.</text>
</comment>
<feature type="non-terminal residue" evidence="5">
    <location>
        <position position="1"/>
    </location>
</feature>
<feature type="compositionally biased region" description="Basic and acidic residues" evidence="4">
    <location>
        <begin position="10"/>
        <end position="21"/>
    </location>
</feature>
<dbReference type="GO" id="GO:0000226">
    <property type="term" value="P:microtubule cytoskeleton organization"/>
    <property type="evidence" value="ECO:0007669"/>
    <property type="project" value="TreeGrafter"/>
</dbReference>
<keyword evidence="1" id="KW-0436">Ligase</keyword>
<dbReference type="GO" id="GO:0070740">
    <property type="term" value="F:tubulin-glutamic acid ligase activity"/>
    <property type="evidence" value="ECO:0007669"/>
    <property type="project" value="TreeGrafter"/>
</dbReference>
<evidence type="ECO:0000256" key="1">
    <source>
        <dbReference type="ARBA" id="ARBA00022598"/>
    </source>
</evidence>
<dbReference type="SUPFAM" id="SSF56059">
    <property type="entry name" value="Glutathione synthetase ATP-binding domain-like"/>
    <property type="match status" value="1"/>
</dbReference>
<evidence type="ECO:0000256" key="3">
    <source>
        <dbReference type="ARBA" id="ARBA00022840"/>
    </source>
</evidence>
<dbReference type="GO" id="GO:0005524">
    <property type="term" value="F:ATP binding"/>
    <property type="evidence" value="ECO:0007669"/>
    <property type="project" value="UniProtKB-KW"/>
</dbReference>
<dbReference type="Gene3D" id="3.30.470.20">
    <property type="entry name" value="ATP-grasp fold, B domain"/>
    <property type="match status" value="1"/>
</dbReference>
<gene>
    <name evidence="5" type="primary">Ttll11</name>
    <name evidence="5" type="ORF">NYCLEU_R03882</name>
</gene>
<dbReference type="Proteomes" id="UP000551823">
    <property type="component" value="Unassembled WGS sequence"/>
</dbReference>